<proteinExistence type="predicted"/>
<evidence type="ECO:0000256" key="1">
    <source>
        <dbReference type="ARBA" id="ARBA00022692"/>
    </source>
</evidence>
<feature type="transmembrane region" description="Helical" evidence="3">
    <location>
        <begin position="27"/>
        <end position="47"/>
    </location>
</feature>
<name>A0A017RS20_9CLOT</name>
<feature type="transmembrane region" description="Helical" evidence="3">
    <location>
        <begin position="59"/>
        <end position="77"/>
    </location>
</feature>
<protein>
    <submittedName>
        <fullName evidence="4">Membrane protein</fullName>
    </submittedName>
</protein>
<keyword evidence="3" id="KW-0472">Membrane</keyword>
<dbReference type="Proteomes" id="UP000019681">
    <property type="component" value="Unassembled WGS sequence"/>
</dbReference>
<keyword evidence="2 3" id="KW-1133">Transmembrane helix</keyword>
<feature type="transmembrane region" description="Helical" evidence="3">
    <location>
        <begin position="97"/>
        <end position="120"/>
    </location>
</feature>
<feature type="transmembrane region" description="Helical" evidence="3">
    <location>
        <begin position="169"/>
        <end position="186"/>
    </location>
</feature>
<dbReference type="STRING" id="1403537.Q428_13480"/>
<dbReference type="AlphaFoldDB" id="A0A017RS20"/>
<evidence type="ECO:0000313" key="4">
    <source>
        <dbReference type="EMBL" id="EYE87396.1"/>
    </source>
</evidence>
<evidence type="ECO:0000256" key="2">
    <source>
        <dbReference type="ARBA" id="ARBA00022989"/>
    </source>
</evidence>
<dbReference type="InterPro" id="IPR009825">
    <property type="entry name" value="ECF_substrate-spec-like"/>
</dbReference>
<dbReference type="GO" id="GO:0016020">
    <property type="term" value="C:membrane"/>
    <property type="evidence" value="ECO:0007669"/>
    <property type="project" value="InterPro"/>
</dbReference>
<gene>
    <name evidence="4" type="ORF">Q428_13480</name>
</gene>
<reference evidence="4 5" key="1">
    <citation type="journal article" date="2014" name="Genome Announc.">
        <title>Draft Genome Sequence of Fervidicella metallireducens Strain AeBT, an Iron-Reducing Thermoanaerobe from the Great Artesian Basin.</title>
        <authorList>
            <person name="Patel B.K."/>
        </authorList>
    </citation>
    <scope>NUCLEOTIDE SEQUENCE [LARGE SCALE GENOMIC DNA]</scope>
    <source>
        <strain evidence="4 5">AeB</strain>
    </source>
</reference>
<feature type="transmembrane region" description="Helical" evidence="3">
    <location>
        <begin position="129"/>
        <end position="149"/>
    </location>
</feature>
<organism evidence="4 5">
    <name type="scientific">Fervidicella metallireducens AeB</name>
    <dbReference type="NCBI Taxonomy" id="1403537"/>
    <lineage>
        <taxon>Bacteria</taxon>
        <taxon>Bacillati</taxon>
        <taxon>Bacillota</taxon>
        <taxon>Clostridia</taxon>
        <taxon>Eubacteriales</taxon>
        <taxon>Clostridiaceae</taxon>
        <taxon>Fervidicella</taxon>
    </lineage>
</organism>
<dbReference type="EMBL" id="AZQP01000059">
    <property type="protein sequence ID" value="EYE87396.1"/>
    <property type="molecule type" value="Genomic_DNA"/>
</dbReference>
<evidence type="ECO:0000256" key="3">
    <source>
        <dbReference type="SAM" id="Phobius"/>
    </source>
</evidence>
<dbReference type="Pfam" id="PF07155">
    <property type="entry name" value="ECF-ribofla_trS"/>
    <property type="match status" value="1"/>
</dbReference>
<dbReference type="PANTHER" id="PTHR37815:SF3">
    <property type="entry name" value="UPF0397 PROTEIN SPR0429"/>
    <property type="match status" value="1"/>
</dbReference>
<dbReference type="Gene3D" id="1.10.1760.20">
    <property type="match status" value="1"/>
</dbReference>
<evidence type="ECO:0000313" key="5">
    <source>
        <dbReference type="Proteomes" id="UP000019681"/>
    </source>
</evidence>
<dbReference type="PANTHER" id="PTHR37815">
    <property type="entry name" value="UPF0397 PROTEIN BC_2624-RELATED"/>
    <property type="match status" value="1"/>
</dbReference>
<keyword evidence="1 3" id="KW-0812">Transmembrane</keyword>
<sequence length="192" mass="20918">MYAYNYKDGGRFMERKVTERTQNNKRVYDMIITSMLTALVFLATHSIKIMLPISFNDGGLVHLGTGMLIIAALVFGKKKAAISGSVGMALFDLTSPWVAWAPFTFVIRPVMGYVMGAIAYSKGRNGESLLWNIIAIVVSGIWMIAGYYMTSVILYGNWVAPIASIPGDALQIVIGAAAGIPISAILKRTKLF</sequence>
<keyword evidence="5" id="KW-1185">Reference proteome</keyword>
<comment type="caution">
    <text evidence="4">The sequence shown here is derived from an EMBL/GenBank/DDBJ whole genome shotgun (WGS) entry which is preliminary data.</text>
</comment>
<accession>A0A017RS20</accession>